<gene>
    <name evidence="1" type="ORF">H5410_061125</name>
</gene>
<dbReference type="Proteomes" id="UP000824120">
    <property type="component" value="Chromosome 12"/>
</dbReference>
<organism evidence="1 2">
    <name type="scientific">Solanum commersonii</name>
    <name type="common">Commerson's wild potato</name>
    <name type="synonym">Commerson's nightshade</name>
    <dbReference type="NCBI Taxonomy" id="4109"/>
    <lineage>
        <taxon>Eukaryota</taxon>
        <taxon>Viridiplantae</taxon>
        <taxon>Streptophyta</taxon>
        <taxon>Embryophyta</taxon>
        <taxon>Tracheophyta</taxon>
        <taxon>Spermatophyta</taxon>
        <taxon>Magnoliopsida</taxon>
        <taxon>eudicotyledons</taxon>
        <taxon>Gunneridae</taxon>
        <taxon>Pentapetalae</taxon>
        <taxon>asterids</taxon>
        <taxon>lamiids</taxon>
        <taxon>Solanales</taxon>
        <taxon>Solanaceae</taxon>
        <taxon>Solanoideae</taxon>
        <taxon>Solaneae</taxon>
        <taxon>Solanum</taxon>
    </lineage>
</organism>
<keyword evidence="2" id="KW-1185">Reference proteome</keyword>
<accession>A0A9J5W7Q2</accession>
<sequence length="69" mass="7633">MLNGEWETPWNVTMEANSINQLRNSIVLSPEGKDQISSEMEQSACRRAVLRSSTIPPNNPGCEDVEGKS</sequence>
<dbReference type="EMBL" id="JACXVP010000012">
    <property type="protein sequence ID" value="KAG5571359.1"/>
    <property type="molecule type" value="Genomic_DNA"/>
</dbReference>
<reference evidence="1 2" key="1">
    <citation type="submission" date="2020-09" db="EMBL/GenBank/DDBJ databases">
        <title>De no assembly of potato wild relative species, Solanum commersonii.</title>
        <authorList>
            <person name="Cho K."/>
        </authorList>
    </citation>
    <scope>NUCLEOTIDE SEQUENCE [LARGE SCALE GENOMIC DNA]</scope>
    <source>
        <strain evidence="1">LZ3.2</strain>
        <tissue evidence="1">Leaf</tissue>
    </source>
</reference>
<comment type="caution">
    <text evidence="1">The sequence shown here is derived from an EMBL/GenBank/DDBJ whole genome shotgun (WGS) entry which is preliminary data.</text>
</comment>
<name>A0A9J5W7Q2_SOLCO</name>
<dbReference type="AlphaFoldDB" id="A0A9J5W7Q2"/>
<proteinExistence type="predicted"/>
<evidence type="ECO:0000313" key="2">
    <source>
        <dbReference type="Proteomes" id="UP000824120"/>
    </source>
</evidence>
<protein>
    <submittedName>
        <fullName evidence="1">Uncharacterized protein</fullName>
    </submittedName>
</protein>
<evidence type="ECO:0000313" key="1">
    <source>
        <dbReference type="EMBL" id="KAG5571359.1"/>
    </source>
</evidence>